<accession>A0A3B0SN34</accession>
<protein>
    <submittedName>
        <fullName evidence="1">Uncharacterized protein</fullName>
    </submittedName>
</protein>
<dbReference type="AlphaFoldDB" id="A0A3B0SN34"/>
<evidence type="ECO:0000313" key="1">
    <source>
        <dbReference type="EMBL" id="VAW02397.1"/>
    </source>
</evidence>
<sequence>MVAGDSSAISFPINDDESFELDRRKISIKATLLAKRHHRFMILKGSKTLATGKRSATGGHGCPPYKHPARDKAFGLVAGGVRIVMHLNPAVALRLPSANIYNRFAVLVAFTENCPHFQYFNW</sequence>
<name>A0A3B0SN34_9ZZZZ</name>
<dbReference type="EMBL" id="UOEH01000363">
    <property type="protein sequence ID" value="VAW02397.1"/>
    <property type="molecule type" value="Genomic_DNA"/>
</dbReference>
<proteinExistence type="predicted"/>
<organism evidence="1">
    <name type="scientific">hydrothermal vent metagenome</name>
    <dbReference type="NCBI Taxonomy" id="652676"/>
    <lineage>
        <taxon>unclassified sequences</taxon>
        <taxon>metagenomes</taxon>
        <taxon>ecological metagenomes</taxon>
    </lineage>
</organism>
<gene>
    <name evidence="1" type="ORF">MNBD_ALPHA05-2267</name>
</gene>
<reference evidence="1" key="1">
    <citation type="submission" date="2018-06" db="EMBL/GenBank/DDBJ databases">
        <authorList>
            <person name="Zhirakovskaya E."/>
        </authorList>
    </citation>
    <scope>NUCLEOTIDE SEQUENCE</scope>
</reference>